<evidence type="ECO:0000313" key="3">
    <source>
        <dbReference type="Proteomes" id="UP001154282"/>
    </source>
</evidence>
<dbReference type="PANTHER" id="PTHR34659:SF8">
    <property type="entry name" value="(RAPE) HYPOTHETICAL PROTEIN"/>
    <property type="match status" value="1"/>
</dbReference>
<evidence type="ECO:0000313" key="2">
    <source>
        <dbReference type="EMBL" id="CAI0449069.1"/>
    </source>
</evidence>
<dbReference type="AlphaFoldDB" id="A0AAV0MSF5"/>
<protein>
    <submittedName>
        <fullName evidence="2">Uncharacterized protein</fullName>
    </submittedName>
</protein>
<sequence>MDLKGITWVGDAYQKFEDICLEVEEIMYEDTVRFVENQVQTVGVSMKKLYADVMQDLLPSGSEDPAKGTGCGRAEEVYPDLGIFLMPKATVRNNHHKVHDKGQLSEPLKSVGVKSPDLPPAFLRHVDNLFPLFQGDTAGGVQGKSTKGSLSRKLDLGVIKSSKRESTCQDELSGLAYPATNSSPRKSSTISRKASFDQQPTLASSGSLHIYGHDPVQESKTDVVDPKAVVLAPSTVDMVFDRANAVELGNCECLDAGLPPFDNPLAESNGIYVSEDGSSTNASALSRRFAYTEDYASNSGRPSDWDIDMIVEDRCIDREMESTQRVDAALLEETCKVVSEDEFDFVSQPKGKGFPYKKRIKAVLRALRKQQHDKLAELKSVGISSSGATIVEATKSQALEAEWEVI</sequence>
<dbReference type="PANTHER" id="PTHR34659">
    <property type="entry name" value="BNAA05G11610D PROTEIN"/>
    <property type="match status" value="1"/>
</dbReference>
<reference evidence="2" key="1">
    <citation type="submission" date="2022-08" db="EMBL/GenBank/DDBJ databases">
        <authorList>
            <person name="Gutierrez-Valencia J."/>
        </authorList>
    </citation>
    <scope>NUCLEOTIDE SEQUENCE</scope>
</reference>
<keyword evidence="3" id="KW-1185">Reference proteome</keyword>
<comment type="caution">
    <text evidence="2">The sequence shown here is derived from an EMBL/GenBank/DDBJ whole genome shotgun (WGS) entry which is preliminary data.</text>
</comment>
<proteinExistence type="predicted"/>
<feature type="region of interest" description="Disordered" evidence="1">
    <location>
        <begin position="175"/>
        <end position="198"/>
    </location>
</feature>
<dbReference type="Proteomes" id="UP001154282">
    <property type="component" value="Unassembled WGS sequence"/>
</dbReference>
<accession>A0AAV0MSF5</accession>
<name>A0AAV0MSF5_9ROSI</name>
<evidence type="ECO:0000256" key="1">
    <source>
        <dbReference type="SAM" id="MobiDB-lite"/>
    </source>
</evidence>
<organism evidence="2 3">
    <name type="scientific">Linum tenue</name>
    <dbReference type="NCBI Taxonomy" id="586396"/>
    <lineage>
        <taxon>Eukaryota</taxon>
        <taxon>Viridiplantae</taxon>
        <taxon>Streptophyta</taxon>
        <taxon>Embryophyta</taxon>
        <taxon>Tracheophyta</taxon>
        <taxon>Spermatophyta</taxon>
        <taxon>Magnoliopsida</taxon>
        <taxon>eudicotyledons</taxon>
        <taxon>Gunneridae</taxon>
        <taxon>Pentapetalae</taxon>
        <taxon>rosids</taxon>
        <taxon>fabids</taxon>
        <taxon>Malpighiales</taxon>
        <taxon>Linaceae</taxon>
        <taxon>Linum</taxon>
    </lineage>
</organism>
<dbReference type="InterPro" id="IPR053273">
    <property type="entry name" value="CST_Regulator"/>
</dbReference>
<feature type="compositionally biased region" description="Polar residues" evidence="1">
    <location>
        <begin position="179"/>
        <end position="198"/>
    </location>
</feature>
<dbReference type="EMBL" id="CAMGYJ010000007">
    <property type="protein sequence ID" value="CAI0449069.1"/>
    <property type="molecule type" value="Genomic_DNA"/>
</dbReference>
<gene>
    <name evidence="2" type="ORF">LITE_LOCUS30035</name>
</gene>